<keyword evidence="2" id="KW-1185">Reference proteome</keyword>
<name>A0A6P5GZT6_ANACO</name>
<proteinExistence type="predicted"/>
<dbReference type="RefSeq" id="XP_020113342.1">
    <property type="nucleotide sequence ID" value="XM_020257753.1"/>
</dbReference>
<gene>
    <name evidence="3" type="primary">LOC109727593</name>
</gene>
<accession>A0A6P5GZT6</accession>
<dbReference type="Proteomes" id="UP000515123">
    <property type="component" value="Linkage group 22"/>
</dbReference>
<reference evidence="3" key="2">
    <citation type="submission" date="2025-08" db="UniProtKB">
        <authorList>
            <consortium name="RefSeq"/>
        </authorList>
    </citation>
    <scope>IDENTIFICATION</scope>
    <source>
        <tissue evidence="3">Leaf</tissue>
    </source>
</reference>
<sequence>MFEPESEYFGGAGADDQTAMFGPETERTVDSAAPITKEREEEEEEEDHQTVFGLEWERMDDELLDALRRGDERFVRILFSPATSEASVAAGHAFAIDLPDANNVTDRSWMKRQKAWWLVPKKNYCSGNQHLQRKLTIQEALPFTI</sequence>
<reference evidence="2" key="1">
    <citation type="journal article" date="2015" name="Nat. Genet.">
        <title>The pineapple genome and the evolution of CAM photosynthesis.</title>
        <authorList>
            <person name="Ming R."/>
            <person name="VanBuren R."/>
            <person name="Wai C.M."/>
            <person name="Tang H."/>
            <person name="Schatz M.C."/>
            <person name="Bowers J.E."/>
            <person name="Lyons E."/>
            <person name="Wang M.L."/>
            <person name="Chen J."/>
            <person name="Biggers E."/>
            <person name="Zhang J."/>
            <person name="Huang L."/>
            <person name="Zhang L."/>
            <person name="Miao W."/>
            <person name="Zhang J."/>
            <person name="Ye Z."/>
            <person name="Miao C."/>
            <person name="Lin Z."/>
            <person name="Wang H."/>
            <person name="Zhou H."/>
            <person name="Yim W.C."/>
            <person name="Priest H.D."/>
            <person name="Zheng C."/>
            <person name="Woodhouse M."/>
            <person name="Edger P.P."/>
            <person name="Guyot R."/>
            <person name="Guo H.B."/>
            <person name="Guo H."/>
            <person name="Zheng G."/>
            <person name="Singh R."/>
            <person name="Sharma A."/>
            <person name="Min X."/>
            <person name="Zheng Y."/>
            <person name="Lee H."/>
            <person name="Gurtowski J."/>
            <person name="Sedlazeck F.J."/>
            <person name="Harkess A."/>
            <person name="McKain M.R."/>
            <person name="Liao Z."/>
            <person name="Fang J."/>
            <person name="Liu J."/>
            <person name="Zhang X."/>
            <person name="Zhang Q."/>
            <person name="Hu W."/>
            <person name="Qin Y."/>
            <person name="Wang K."/>
            <person name="Chen L.Y."/>
            <person name="Shirley N."/>
            <person name="Lin Y.R."/>
            <person name="Liu L.Y."/>
            <person name="Hernandez A.G."/>
            <person name="Wright C.L."/>
            <person name="Bulone V."/>
            <person name="Tuskan G.A."/>
            <person name="Heath K."/>
            <person name="Zee F."/>
            <person name="Moore P.H."/>
            <person name="Sunkar R."/>
            <person name="Leebens-Mack J.H."/>
            <person name="Mockler T."/>
            <person name="Bennetzen J.L."/>
            <person name="Freeling M."/>
            <person name="Sankoff D."/>
            <person name="Paterson A.H."/>
            <person name="Zhu X."/>
            <person name="Yang X."/>
            <person name="Smith J.A."/>
            <person name="Cushman J.C."/>
            <person name="Paull R.E."/>
            <person name="Yu Q."/>
        </authorList>
    </citation>
    <scope>NUCLEOTIDE SEQUENCE [LARGE SCALE GENOMIC DNA]</scope>
    <source>
        <strain evidence="2">cv. F153</strain>
    </source>
</reference>
<evidence type="ECO:0000256" key="1">
    <source>
        <dbReference type="SAM" id="MobiDB-lite"/>
    </source>
</evidence>
<protein>
    <submittedName>
        <fullName evidence="3">Uncharacterized protein LOC109727593</fullName>
    </submittedName>
</protein>
<dbReference type="AlphaFoldDB" id="A0A6P5GZT6"/>
<evidence type="ECO:0000313" key="3">
    <source>
        <dbReference type="RefSeq" id="XP_020113342.1"/>
    </source>
</evidence>
<evidence type="ECO:0000313" key="2">
    <source>
        <dbReference type="Proteomes" id="UP000515123"/>
    </source>
</evidence>
<dbReference type="GeneID" id="109727593"/>
<organism evidence="2 3">
    <name type="scientific">Ananas comosus</name>
    <name type="common">Pineapple</name>
    <name type="synonym">Ananas ananas</name>
    <dbReference type="NCBI Taxonomy" id="4615"/>
    <lineage>
        <taxon>Eukaryota</taxon>
        <taxon>Viridiplantae</taxon>
        <taxon>Streptophyta</taxon>
        <taxon>Embryophyta</taxon>
        <taxon>Tracheophyta</taxon>
        <taxon>Spermatophyta</taxon>
        <taxon>Magnoliopsida</taxon>
        <taxon>Liliopsida</taxon>
        <taxon>Poales</taxon>
        <taxon>Bromeliaceae</taxon>
        <taxon>Bromelioideae</taxon>
        <taxon>Ananas</taxon>
    </lineage>
</organism>
<feature type="region of interest" description="Disordered" evidence="1">
    <location>
        <begin position="1"/>
        <end position="51"/>
    </location>
</feature>